<evidence type="ECO:0000313" key="9">
    <source>
        <dbReference type="Proteomes" id="UP001596024"/>
    </source>
</evidence>
<evidence type="ECO:0000256" key="3">
    <source>
        <dbReference type="ARBA" id="ARBA00022896"/>
    </source>
</evidence>
<dbReference type="Pfam" id="PF13661">
    <property type="entry name" value="2OG-FeII_Oxy_4"/>
    <property type="match status" value="1"/>
</dbReference>
<evidence type="ECO:0000256" key="4">
    <source>
        <dbReference type="ARBA" id="ARBA00022964"/>
    </source>
</evidence>
<accession>A0ABV9NAK2</accession>
<evidence type="ECO:0000256" key="1">
    <source>
        <dbReference type="ARBA" id="ARBA00001961"/>
    </source>
</evidence>
<keyword evidence="2" id="KW-0479">Metal-binding</keyword>
<evidence type="ECO:0000256" key="2">
    <source>
        <dbReference type="ARBA" id="ARBA00022723"/>
    </source>
</evidence>
<dbReference type="PROSITE" id="PS51471">
    <property type="entry name" value="FE2OG_OXY"/>
    <property type="match status" value="1"/>
</dbReference>
<name>A0ABV9NAK2_9PROT</name>
<evidence type="ECO:0000256" key="6">
    <source>
        <dbReference type="ARBA" id="ARBA00023004"/>
    </source>
</evidence>
<dbReference type="RefSeq" id="WP_371393828.1">
    <property type="nucleotide sequence ID" value="NZ_CP163421.1"/>
</dbReference>
<keyword evidence="6" id="KW-0408">Iron</keyword>
<organism evidence="8 9">
    <name type="scientific">Glycocaulis abyssi</name>
    <dbReference type="NCBI Taxonomy" id="1433403"/>
    <lineage>
        <taxon>Bacteria</taxon>
        <taxon>Pseudomonadati</taxon>
        <taxon>Pseudomonadota</taxon>
        <taxon>Alphaproteobacteria</taxon>
        <taxon>Maricaulales</taxon>
        <taxon>Maricaulaceae</taxon>
        <taxon>Glycocaulis</taxon>
    </lineage>
</organism>
<dbReference type="Gene3D" id="2.60.120.620">
    <property type="entry name" value="q2cbj1_9rhob like domain"/>
    <property type="match status" value="1"/>
</dbReference>
<dbReference type="SMART" id="SM00702">
    <property type="entry name" value="P4Hc"/>
    <property type="match status" value="1"/>
</dbReference>
<dbReference type="Proteomes" id="UP001596024">
    <property type="component" value="Unassembled WGS sequence"/>
</dbReference>
<dbReference type="InterPro" id="IPR051842">
    <property type="entry name" value="uS12_prolyl_hydroxylase"/>
</dbReference>
<keyword evidence="5" id="KW-0560">Oxidoreductase</keyword>
<comment type="caution">
    <text evidence="8">The sequence shown here is derived from an EMBL/GenBank/DDBJ whole genome shotgun (WGS) entry which is preliminary data.</text>
</comment>
<dbReference type="InterPro" id="IPR039558">
    <property type="entry name" value="TPA1/OFD1_N"/>
</dbReference>
<dbReference type="InterPro" id="IPR006620">
    <property type="entry name" value="Pro_4_hyd_alph"/>
</dbReference>
<dbReference type="PANTHER" id="PTHR12117">
    <property type="entry name" value="HISTONE ACETYLTRANSFERASE COMPLEX"/>
    <property type="match status" value="1"/>
</dbReference>
<feature type="domain" description="Fe2OG dioxygenase" evidence="7">
    <location>
        <begin position="147"/>
        <end position="245"/>
    </location>
</feature>
<comment type="cofactor">
    <cofactor evidence="1">
        <name>L-ascorbate</name>
        <dbReference type="ChEBI" id="CHEBI:38290"/>
    </cofactor>
</comment>
<dbReference type="PANTHER" id="PTHR12117:SF0">
    <property type="entry name" value="PROLYL 3-HYDROXYLASE OGFOD1"/>
    <property type="match status" value="1"/>
</dbReference>
<proteinExistence type="predicted"/>
<keyword evidence="9" id="KW-1185">Reference proteome</keyword>
<evidence type="ECO:0000256" key="5">
    <source>
        <dbReference type="ARBA" id="ARBA00023002"/>
    </source>
</evidence>
<gene>
    <name evidence="8" type="ORF">ACFPB0_05125</name>
</gene>
<protein>
    <submittedName>
        <fullName evidence="8">2OG-Fe(II) oxygenase</fullName>
    </submittedName>
</protein>
<dbReference type="EMBL" id="JBHSGQ010000002">
    <property type="protein sequence ID" value="MFC4724665.1"/>
    <property type="molecule type" value="Genomic_DNA"/>
</dbReference>
<reference evidence="9" key="1">
    <citation type="journal article" date="2019" name="Int. J. Syst. Evol. Microbiol.">
        <title>The Global Catalogue of Microorganisms (GCM) 10K type strain sequencing project: providing services to taxonomists for standard genome sequencing and annotation.</title>
        <authorList>
            <consortium name="The Broad Institute Genomics Platform"/>
            <consortium name="The Broad Institute Genome Sequencing Center for Infectious Disease"/>
            <person name="Wu L."/>
            <person name="Ma J."/>
        </authorList>
    </citation>
    <scope>NUCLEOTIDE SEQUENCE [LARGE SCALE GENOMIC DNA]</scope>
    <source>
        <strain evidence="9">CCUG 62981</strain>
    </source>
</reference>
<keyword evidence="3" id="KW-0847">Vitamin C</keyword>
<dbReference type="InterPro" id="IPR005123">
    <property type="entry name" value="Oxoglu/Fe-dep_dioxygenase_dom"/>
</dbReference>
<sequence>MANEIELRLNPGLDPAAFAPVYARDKLVRIPDVFAPETAEAIEQLLARHLKWRLVFPEPTPGGRENVAILSQEDIASMGRQAMAERMQAVMQRAQNNYGYLYQAYPMIQAYISGWDPGHPIHQVTEFLNSPEFLEFGRAVIGADTITKADAQATLYARGNFLTRHTDEGHDLERRAAYTIGLTRKWEPDWGGLLTFFDENLDISRAFVPRFNVLSIFDGRMMHSVSPVSPFAGTGRYQITGWFRDDPVGG</sequence>
<keyword evidence="4" id="KW-0223">Dioxygenase</keyword>
<evidence type="ECO:0000313" key="8">
    <source>
        <dbReference type="EMBL" id="MFC4724665.1"/>
    </source>
</evidence>
<evidence type="ECO:0000259" key="7">
    <source>
        <dbReference type="PROSITE" id="PS51471"/>
    </source>
</evidence>